<dbReference type="Pfam" id="PF01121">
    <property type="entry name" value="CoaE"/>
    <property type="match status" value="1"/>
</dbReference>
<dbReference type="CDD" id="cd02022">
    <property type="entry name" value="DPCK"/>
    <property type="match status" value="1"/>
</dbReference>
<comment type="similarity">
    <text evidence="4">Belongs to the CoaE family.</text>
</comment>
<organism evidence="6 7">
    <name type="scientific">Streptococcus moroccensis</name>
    <dbReference type="NCBI Taxonomy" id="1451356"/>
    <lineage>
        <taxon>Bacteria</taxon>
        <taxon>Bacillati</taxon>
        <taxon>Bacillota</taxon>
        <taxon>Bacilli</taxon>
        <taxon>Lactobacillales</taxon>
        <taxon>Streptococcaceae</taxon>
        <taxon>Streptococcus</taxon>
    </lineage>
</organism>
<evidence type="ECO:0000313" key="6">
    <source>
        <dbReference type="EMBL" id="MDQ0221848.1"/>
    </source>
</evidence>
<dbReference type="RefSeq" id="WP_307121079.1">
    <property type="nucleotide sequence ID" value="NZ_JAUSTM010000003.1"/>
</dbReference>
<dbReference type="PANTHER" id="PTHR10695">
    <property type="entry name" value="DEPHOSPHO-COA KINASE-RELATED"/>
    <property type="match status" value="1"/>
</dbReference>
<evidence type="ECO:0000256" key="2">
    <source>
        <dbReference type="ARBA" id="ARBA00022777"/>
    </source>
</evidence>
<evidence type="ECO:0000256" key="4">
    <source>
        <dbReference type="HAMAP-Rule" id="MF_00376"/>
    </source>
</evidence>
<keyword evidence="4" id="KW-0963">Cytoplasm</keyword>
<comment type="caution">
    <text evidence="6">The sequence shown here is derived from an EMBL/GenBank/DDBJ whole genome shotgun (WGS) entry which is preliminary data.</text>
</comment>
<evidence type="ECO:0000256" key="3">
    <source>
        <dbReference type="ARBA" id="ARBA00022840"/>
    </source>
</evidence>
<dbReference type="PROSITE" id="PS51219">
    <property type="entry name" value="DPCK"/>
    <property type="match status" value="1"/>
</dbReference>
<keyword evidence="7" id="KW-1185">Reference proteome</keyword>
<name>A0ABT9YPC9_9STRE</name>
<dbReference type="Proteomes" id="UP001223079">
    <property type="component" value="Unassembled WGS sequence"/>
</dbReference>
<dbReference type="GO" id="GO:0004140">
    <property type="term" value="F:dephospho-CoA kinase activity"/>
    <property type="evidence" value="ECO:0007669"/>
    <property type="project" value="UniProtKB-EC"/>
</dbReference>
<comment type="catalytic activity">
    <reaction evidence="4">
        <text>3'-dephospho-CoA + ATP = ADP + CoA + H(+)</text>
        <dbReference type="Rhea" id="RHEA:18245"/>
        <dbReference type="ChEBI" id="CHEBI:15378"/>
        <dbReference type="ChEBI" id="CHEBI:30616"/>
        <dbReference type="ChEBI" id="CHEBI:57287"/>
        <dbReference type="ChEBI" id="CHEBI:57328"/>
        <dbReference type="ChEBI" id="CHEBI:456216"/>
        <dbReference type="EC" id="2.7.1.24"/>
    </reaction>
</comment>
<gene>
    <name evidence="4" type="primary">coaE</name>
    <name evidence="6" type="ORF">J2S23_000384</name>
</gene>
<comment type="pathway">
    <text evidence="4">Cofactor biosynthesis; coenzyme A biosynthesis; CoA from (R)-pantothenate: step 5/5.</text>
</comment>
<dbReference type="HAMAP" id="MF_00376">
    <property type="entry name" value="Dephospho_CoA_kinase"/>
    <property type="match status" value="1"/>
</dbReference>
<proteinExistence type="inferred from homology"/>
<dbReference type="EC" id="2.7.1.24" evidence="4 5"/>
<dbReference type="InterPro" id="IPR001977">
    <property type="entry name" value="Depp_CoAkinase"/>
</dbReference>
<dbReference type="NCBIfam" id="TIGR00152">
    <property type="entry name" value="dephospho-CoA kinase"/>
    <property type="match status" value="1"/>
</dbReference>
<reference evidence="6 7" key="1">
    <citation type="submission" date="2023-07" db="EMBL/GenBank/DDBJ databases">
        <title>Genomic Encyclopedia of Type Strains, Phase IV (KMG-IV): sequencing the most valuable type-strain genomes for metagenomic binning, comparative biology and taxonomic classification.</title>
        <authorList>
            <person name="Goeker M."/>
        </authorList>
    </citation>
    <scope>NUCLEOTIDE SEQUENCE [LARGE SCALE GENOMIC DNA]</scope>
    <source>
        <strain evidence="6 7">DSM 105143</strain>
    </source>
</reference>
<keyword evidence="1 4" id="KW-0547">Nucleotide-binding</keyword>
<dbReference type="PANTHER" id="PTHR10695:SF46">
    <property type="entry name" value="BIFUNCTIONAL COENZYME A SYNTHASE-RELATED"/>
    <property type="match status" value="1"/>
</dbReference>
<protein>
    <recommendedName>
        <fullName evidence="4 5">Dephospho-CoA kinase</fullName>
        <ecNumber evidence="4 5">2.7.1.24</ecNumber>
    </recommendedName>
    <alternativeName>
        <fullName evidence="4">Dephosphocoenzyme A kinase</fullName>
    </alternativeName>
</protein>
<sequence>MSQIIGLTGGIASGKSAVTAYLREQGYVVIDADEVVHELQAKGGRLYQVLVDWLGQDILKADGELNRPVLAEIIFANPDNRAKSAELQNGIIREELAKRRDEVAQTERLFFMDIPLLYELQFDGWFDAVWLVYVDRKTQLERLMARNGYTALEAQQRLASQLSLDEKKEMADLVIDNNGYLEETYAQLEAALKEW</sequence>
<keyword evidence="2 4" id="KW-0418">Kinase</keyword>
<dbReference type="SUPFAM" id="SSF52540">
    <property type="entry name" value="P-loop containing nucleoside triphosphate hydrolases"/>
    <property type="match status" value="1"/>
</dbReference>
<keyword evidence="4 6" id="KW-0808">Transferase</keyword>
<comment type="function">
    <text evidence="4">Catalyzes the phosphorylation of the 3'-hydroxyl group of dephosphocoenzyme A to form coenzyme A.</text>
</comment>
<dbReference type="InterPro" id="IPR027417">
    <property type="entry name" value="P-loop_NTPase"/>
</dbReference>
<comment type="subcellular location">
    <subcellularLocation>
        <location evidence="4">Cytoplasm</location>
    </subcellularLocation>
</comment>
<dbReference type="EMBL" id="JAUSTM010000003">
    <property type="protein sequence ID" value="MDQ0221848.1"/>
    <property type="molecule type" value="Genomic_DNA"/>
</dbReference>
<evidence type="ECO:0000256" key="1">
    <source>
        <dbReference type="ARBA" id="ARBA00022741"/>
    </source>
</evidence>
<feature type="binding site" evidence="4">
    <location>
        <begin position="12"/>
        <end position="17"/>
    </location>
    <ligand>
        <name>ATP</name>
        <dbReference type="ChEBI" id="CHEBI:30616"/>
    </ligand>
</feature>
<evidence type="ECO:0000313" key="7">
    <source>
        <dbReference type="Proteomes" id="UP001223079"/>
    </source>
</evidence>
<evidence type="ECO:0000256" key="5">
    <source>
        <dbReference type="NCBIfam" id="TIGR00152"/>
    </source>
</evidence>
<accession>A0ABT9YPC9</accession>
<dbReference type="Gene3D" id="3.40.50.300">
    <property type="entry name" value="P-loop containing nucleotide triphosphate hydrolases"/>
    <property type="match status" value="1"/>
</dbReference>
<keyword evidence="3 4" id="KW-0067">ATP-binding</keyword>
<keyword evidence="4" id="KW-0173">Coenzyme A biosynthesis</keyword>